<proteinExistence type="inferred from homology"/>
<feature type="binding site" evidence="12">
    <location>
        <begin position="111"/>
        <end position="112"/>
    </location>
    <ligand>
        <name>CoA</name>
        <dbReference type="ChEBI" id="CHEBI:57287"/>
    </ligand>
</feature>
<evidence type="ECO:0000256" key="5">
    <source>
        <dbReference type="ARBA" id="ARBA00019087"/>
    </source>
</evidence>
<dbReference type="UniPathway" id="UPA00017"/>
<evidence type="ECO:0000256" key="6">
    <source>
        <dbReference type="ARBA" id="ARBA00022679"/>
    </source>
</evidence>
<keyword evidence="6" id="KW-0808">Transferase</keyword>
<dbReference type="KEGG" id="masz:C9I28_12645"/>
<dbReference type="Pfam" id="PF17837">
    <property type="entry name" value="4PPT_N"/>
    <property type="match status" value="1"/>
</dbReference>
<dbReference type="GO" id="GO:0008897">
    <property type="term" value="F:holo-[acyl-carrier-protein] synthase activity"/>
    <property type="evidence" value="ECO:0007669"/>
    <property type="project" value="InterPro"/>
</dbReference>
<evidence type="ECO:0000256" key="2">
    <source>
        <dbReference type="ARBA" id="ARBA00004993"/>
    </source>
</evidence>
<evidence type="ECO:0000256" key="7">
    <source>
        <dbReference type="ARBA" id="ARBA00023191"/>
    </source>
</evidence>
<evidence type="ECO:0000256" key="4">
    <source>
        <dbReference type="ARBA" id="ARBA00011503"/>
    </source>
</evidence>
<evidence type="ECO:0000256" key="13">
    <source>
        <dbReference type="PIRSR" id="PIRSR603542-2"/>
    </source>
</evidence>
<sequence>MSAEPTLPAAPAGHAVLSWPVADAGNGRPVTLAVHLLGFSPAGFDLGAFGGAAIALPPDVARSVRKRQAEYFHGRLAARLALAAAGLPLADVGKGPNREPLWPAGAIGSITHNSRRAGAVALPAQAWHGVGIDLESPAPPELQDSIAALAVDAAELALLAAHEHVLARDALLPLVFSAKESFYKAAYGAVGRFFDFSAVRVRALGPQWLDFTVAEPLCAQWPVGASVRAHWRVLEDGDLLTAVVW</sequence>
<dbReference type="GO" id="GO:0000287">
    <property type="term" value="F:magnesium ion binding"/>
    <property type="evidence" value="ECO:0007669"/>
    <property type="project" value="InterPro"/>
</dbReference>
<evidence type="ECO:0000259" key="14">
    <source>
        <dbReference type="Pfam" id="PF01648"/>
    </source>
</evidence>
<name>A0A2R4CA73_9BURK</name>
<evidence type="ECO:0000256" key="9">
    <source>
        <dbReference type="ARBA" id="ARBA00031996"/>
    </source>
</evidence>
<comment type="pathway">
    <text evidence="2">Siderophore biosynthesis; enterobactin biosynthesis.</text>
</comment>
<evidence type="ECO:0000256" key="1">
    <source>
        <dbReference type="ARBA" id="ARBA00003937"/>
    </source>
</evidence>
<dbReference type="PANTHER" id="PTHR38096:SF1">
    <property type="entry name" value="ENTEROBACTIN SYNTHASE COMPONENT D"/>
    <property type="match status" value="1"/>
</dbReference>
<gene>
    <name evidence="16" type="ORF">C9I28_12645</name>
</gene>
<feature type="binding site" evidence="13">
    <location>
        <position position="135"/>
    </location>
    <ligand>
        <name>Mg(2+)</name>
        <dbReference type="ChEBI" id="CHEBI:18420"/>
    </ligand>
</feature>
<feature type="domain" description="4'-phosphopantetheinyl transferase N-terminal" evidence="15">
    <location>
        <begin position="60"/>
        <end position="121"/>
    </location>
</feature>
<comment type="cofactor">
    <cofactor evidence="13">
        <name>Mg(2+)</name>
        <dbReference type="ChEBI" id="CHEBI:18420"/>
    </cofactor>
</comment>
<protein>
    <recommendedName>
        <fullName evidence="5">Enterobactin synthase component D</fullName>
    </recommendedName>
    <alternativeName>
        <fullName evidence="8">4'-phosphopantetheinyl transferase EntD</fullName>
    </alternativeName>
    <alternativeName>
        <fullName evidence="9">Enterochelin synthase D</fullName>
    </alternativeName>
</protein>
<feature type="binding site" evidence="12">
    <location>
        <position position="133"/>
    </location>
    <ligand>
        <name>CoA</name>
        <dbReference type="ChEBI" id="CHEBI:57287"/>
    </ligand>
</feature>
<dbReference type="EMBL" id="CP028324">
    <property type="protein sequence ID" value="AVR96452.1"/>
    <property type="molecule type" value="Genomic_DNA"/>
</dbReference>
<dbReference type="PRINTS" id="PR01399">
    <property type="entry name" value="ENTSNTHTASED"/>
</dbReference>
<dbReference type="Proteomes" id="UP000240505">
    <property type="component" value="Chromosome"/>
</dbReference>
<dbReference type="InterPro" id="IPR037143">
    <property type="entry name" value="4-PPantetheinyl_Trfase_dom_sf"/>
</dbReference>
<keyword evidence="17" id="KW-1185">Reference proteome</keyword>
<evidence type="ECO:0000256" key="11">
    <source>
        <dbReference type="ARBA" id="ARBA00049191"/>
    </source>
</evidence>
<keyword evidence="13" id="KW-0460">Magnesium</keyword>
<dbReference type="OrthoDB" id="8210607at2"/>
<dbReference type="InterPro" id="IPR041354">
    <property type="entry name" value="4PPT_N"/>
</dbReference>
<evidence type="ECO:0000256" key="12">
    <source>
        <dbReference type="PIRSR" id="PIRSR603542-1"/>
    </source>
</evidence>
<comment type="subunit">
    <text evidence="4">EntB, EntD, EntE, and EntF form a multienzyme complex called enterobactin synthase.</text>
</comment>
<feature type="binding site" evidence="12">
    <location>
        <position position="184"/>
    </location>
    <ligand>
        <name>CoA</name>
        <dbReference type="ChEBI" id="CHEBI:57287"/>
    </ligand>
</feature>
<dbReference type="InterPro" id="IPR008278">
    <property type="entry name" value="4-PPantetheinyl_Trfase_dom"/>
</dbReference>
<feature type="binding site" evidence="12">
    <location>
        <position position="180"/>
    </location>
    <ligand>
        <name>CoA</name>
        <dbReference type="ChEBI" id="CHEBI:57287"/>
    </ligand>
</feature>
<reference evidence="16 17" key="1">
    <citation type="submission" date="2018-03" db="EMBL/GenBank/DDBJ databases">
        <title>Massilia armeniaca sp. nov., isolated from desert soil.</title>
        <authorList>
            <person name="Huang H."/>
            <person name="Ren M."/>
        </authorList>
    </citation>
    <scope>NUCLEOTIDE SEQUENCE [LARGE SCALE GENOMIC DNA]</scope>
    <source>
        <strain evidence="16 17">ZMN-3</strain>
    </source>
</reference>
<dbReference type="SUPFAM" id="SSF56214">
    <property type="entry name" value="4'-phosphopantetheinyl transferase"/>
    <property type="match status" value="1"/>
</dbReference>
<dbReference type="GO" id="GO:0009366">
    <property type="term" value="C:enterobactin synthetase complex"/>
    <property type="evidence" value="ECO:0007669"/>
    <property type="project" value="InterPro"/>
</dbReference>
<comment type="catalytic activity">
    <reaction evidence="10">
        <text>apo-[aryl-carrier protein] + CoA = holo-[aryl-carrier protein] + adenosine 3',5'-bisphosphate + H(+)</text>
        <dbReference type="Rhea" id="RHEA:48404"/>
        <dbReference type="Rhea" id="RHEA-COMP:15903"/>
        <dbReference type="Rhea" id="RHEA-COMP:17557"/>
        <dbReference type="ChEBI" id="CHEBI:15378"/>
        <dbReference type="ChEBI" id="CHEBI:29999"/>
        <dbReference type="ChEBI" id="CHEBI:57287"/>
        <dbReference type="ChEBI" id="CHEBI:58343"/>
        <dbReference type="ChEBI" id="CHEBI:64479"/>
    </reaction>
</comment>
<feature type="domain" description="4'-phosphopantetheinyl transferase" evidence="14">
    <location>
        <begin position="129"/>
        <end position="202"/>
    </location>
</feature>
<dbReference type="AlphaFoldDB" id="A0A2R4CA73"/>
<evidence type="ECO:0000256" key="10">
    <source>
        <dbReference type="ARBA" id="ARBA00049176"/>
    </source>
</evidence>
<feature type="binding site" evidence="12">
    <location>
        <position position="67"/>
    </location>
    <ligand>
        <name>CoA</name>
        <dbReference type="ChEBI" id="CHEBI:57287"/>
    </ligand>
</feature>
<accession>A0A2R4CA73</accession>
<keyword evidence="7" id="KW-0259">Enterobactin biosynthesis</keyword>
<dbReference type="RefSeq" id="WP_107141799.1">
    <property type="nucleotide sequence ID" value="NZ_CP028324.1"/>
</dbReference>
<keyword evidence="13" id="KW-0479">Metal-binding</keyword>
<feature type="binding site" evidence="13">
    <location>
        <position position="133"/>
    </location>
    <ligand>
        <name>Mg(2+)</name>
        <dbReference type="ChEBI" id="CHEBI:18420"/>
    </ligand>
</feature>
<dbReference type="Pfam" id="PF01648">
    <property type="entry name" value="ACPS"/>
    <property type="match status" value="1"/>
</dbReference>
<dbReference type="PANTHER" id="PTHR38096">
    <property type="entry name" value="ENTEROBACTIN SYNTHASE COMPONENT D"/>
    <property type="match status" value="1"/>
</dbReference>
<evidence type="ECO:0000259" key="15">
    <source>
        <dbReference type="Pfam" id="PF17837"/>
    </source>
</evidence>
<evidence type="ECO:0000256" key="3">
    <source>
        <dbReference type="ARBA" id="ARBA00008342"/>
    </source>
</evidence>
<comment type="catalytic activity">
    <reaction evidence="11">
        <text>apo-[peptidyl-carrier protein] + CoA = holo-[peptidyl-carrier protein] + adenosine 3',5'-bisphosphate + H(+)</text>
        <dbReference type="Rhea" id="RHEA:46228"/>
        <dbReference type="Rhea" id="RHEA-COMP:11479"/>
        <dbReference type="Rhea" id="RHEA-COMP:11480"/>
        <dbReference type="ChEBI" id="CHEBI:15378"/>
        <dbReference type="ChEBI" id="CHEBI:29999"/>
        <dbReference type="ChEBI" id="CHEBI:57287"/>
        <dbReference type="ChEBI" id="CHEBI:58343"/>
        <dbReference type="ChEBI" id="CHEBI:64479"/>
    </reaction>
</comment>
<evidence type="ECO:0000256" key="8">
    <source>
        <dbReference type="ARBA" id="ARBA00029894"/>
    </source>
</evidence>
<dbReference type="InterPro" id="IPR003542">
    <property type="entry name" value="Enbac_synth_compD-like"/>
</dbReference>
<evidence type="ECO:0000313" key="17">
    <source>
        <dbReference type="Proteomes" id="UP000240505"/>
    </source>
</evidence>
<comment type="function">
    <text evidence="1">Involved in the biosynthesis of the siderophore enterobactin (enterochelin), which is a macrocyclic trimeric lactone of N-(2,3-dihydroxybenzoyl)-serine. The serine trilactone serves as a scaffolding for the three catechol functionalities that provide hexadentate coordination for the tightly ligated iron(2+) atoms. Plays an essential role in the assembly of the enterobactin by catalyzing the transfer of the 4'-phosphopantetheine (Ppant) moiety from coenzyme A to the apo-domains of both EntB (ArCP domain) and EntF (PCP domain) to yield their holo-forms which make them competent for the activation of 2,3-dihydroxybenzoate (DHB) and L-serine, respectively.</text>
</comment>
<evidence type="ECO:0000313" key="16">
    <source>
        <dbReference type="EMBL" id="AVR96452.1"/>
    </source>
</evidence>
<comment type="similarity">
    <text evidence="3">Belongs to the P-Pant transferase superfamily. EntD family.</text>
</comment>
<organism evidence="16 17">
    <name type="scientific">Pseudoduganella armeniaca</name>
    <dbReference type="NCBI Taxonomy" id="2072590"/>
    <lineage>
        <taxon>Bacteria</taxon>
        <taxon>Pseudomonadati</taxon>
        <taxon>Pseudomonadota</taxon>
        <taxon>Betaproteobacteria</taxon>
        <taxon>Burkholderiales</taxon>
        <taxon>Oxalobacteraceae</taxon>
        <taxon>Telluria group</taxon>
        <taxon>Pseudoduganella</taxon>
    </lineage>
</organism>
<feature type="binding site" evidence="12">
    <location>
        <position position="75"/>
    </location>
    <ligand>
        <name>CoA</name>
        <dbReference type="ChEBI" id="CHEBI:57287"/>
    </ligand>
</feature>
<dbReference type="GO" id="GO:0005886">
    <property type="term" value="C:plasma membrane"/>
    <property type="evidence" value="ECO:0007669"/>
    <property type="project" value="TreeGrafter"/>
</dbReference>
<dbReference type="GO" id="GO:0009239">
    <property type="term" value="P:enterobactin biosynthetic process"/>
    <property type="evidence" value="ECO:0007669"/>
    <property type="project" value="UniProtKB-UniPathway"/>
</dbReference>